<name>A0A384KUG0_HALVD</name>
<dbReference type="AlphaFoldDB" id="A0A384KUG0"/>
<sequence length="82" mass="8768">MLSPSALGAASDDGCLLPLFSTFVPLSVVAFSAAFALVLVSDFRAERASAFLPDSFRPSLLEESLPESFPESEFSLISHDSR</sequence>
<comment type="caution">
    <text evidence="2">The sequence shown here is derived from an EMBL/GenBank/DDBJ whole genome shotgun (WGS) entry which is preliminary data.</text>
</comment>
<reference evidence="2 3" key="2">
    <citation type="journal article" date="2014" name="PLoS Genet.">
        <title>Phylogenetically driven sequencing of extremely halophilic archaea reveals strategies for static and dynamic osmo-response.</title>
        <authorList>
            <person name="Becker E.A."/>
            <person name="Seitzer P.M."/>
            <person name="Tritt A."/>
            <person name="Larsen D."/>
            <person name="Krusor M."/>
            <person name="Yao A.I."/>
            <person name="Wu D."/>
            <person name="Madern D."/>
            <person name="Eisen J.A."/>
            <person name="Darling A.E."/>
            <person name="Facciotti M.T."/>
        </authorList>
    </citation>
    <scope>NUCLEOTIDE SEQUENCE [LARGE SCALE GENOMIC DNA]</scope>
    <source>
        <strain evidence="3">ATCC 29605 / DSM 3757 / JCM 8879 / NBRC 14742 / NCIMB 2012 / VKM B-1768 / DS2</strain>
    </source>
</reference>
<dbReference type="Proteomes" id="UP000011532">
    <property type="component" value="Unassembled WGS sequence"/>
</dbReference>
<evidence type="ECO:0000256" key="1">
    <source>
        <dbReference type="SAM" id="Phobius"/>
    </source>
</evidence>
<keyword evidence="1" id="KW-0472">Membrane</keyword>
<protein>
    <submittedName>
        <fullName evidence="2">Uncharacterized protein</fullName>
    </submittedName>
</protein>
<dbReference type="EMBL" id="AOHU01000087">
    <property type="protein sequence ID" value="ELY28691.1"/>
    <property type="molecule type" value="Genomic_DNA"/>
</dbReference>
<gene>
    <name evidence="2" type="ORF">C498_11151</name>
</gene>
<proteinExistence type="predicted"/>
<evidence type="ECO:0000313" key="3">
    <source>
        <dbReference type="Proteomes" id="UP000011532"/>
    </source>
</evidence>
<feature type="transmembrane region" description="Helical" evidence="1">
    <location>
        <begin position="20"/>
        <end position="40"/>
    </location>
</feature>
<organism evidence="2 3">
    <name type="scientific">Haloferax volcanii (strain ATCC 29605 / DSM 3757 / JCM 8879 / NBRC 14742 / NCIMB 2012 / VKM B-1768 / DS2)</name>
    <name type="common">Halobacterium volcanii</name>
    <dbReference type="NCBI Taxonomy" id="309800"/>
    <lineage>
        <taxon>Archaea</taxon>
        <taxon>Methanobacteriati</taxon>
        <taxon>Methanobacteriota</taxon>
        <taxon>Stenosarchaea group</taxon>
        <taxon>Halobacteria</taxon>
        <taxon>Halobacteriales</taxon>
        <taxon>Haloferacaceae</taxon>
        <taxon>Haloferax</taxon>
    </lineage>
</organism>
<keyword evidence="1" id="KW-0812">Transmembrane</keyword>
<keyword evidence="1" id="KW-1133">Transmembrane helix</keyword>
<evidence type="ECO:0000313" key="2">
    <source>
        <dbReference type="EMBL" id="ELY28691.1"/>
    </source>
</evidence>
<reference evidence="3" key="1">
    <citation type="submission" date="2012-11" db="EMBL/GenBank/DDBJ databases">
        <authorList>
            <person name="Becker E.A."/>
            <person name="Seitzer P."/>
            <person name="Tritt A."/>
            <person name="Larsen D."/>
            <person name="Yao A."/>
            <person name="Wu D."/>
            <person name="Darling A."/>
            <person name="Eisen J.A."/>
            <person name="Facciotti M.T."/>
        </authorList>
    </citation>
    <scope>NUCLEOTIDE SEQUENCE [LARGE SCALE GENOMIC DNA]</scope>
    <source>
        <strain evidence="3">ATCC 29605 / DSM 3757 / JCM 8879 / NBRC 14742 / NCIMB 2012 / VKM B-1768 / DS2</strain>
    </source>
</reference>
<accession>A0A384KUG0</accession>